<protein>
    <submittedName>
        <fullName evidence="1">Phage minor tail protein</fullName>
    </submittedName>
</protein>
<dbReference type="EMBL" id="CM000832">
    <property type="protein sequence ID" value="EET07931.1"/>
    <property type="molecule type" value="Genomic_DNA"/>
</dbReference>
<accession>A0A0E1W6M1</accession>
<proteinExistence type="predicted"/>
<dbReference type="Proteomes" id="UP000001812">
    <property type="component" value="Chromosome I"/>
</dbReference>
<organism evidence="1">
    <name type="scientific">Burkholderia pseudomallei 1710a</name>
    <dbReference type="NCBI Taxonomy" id="320371"/>
    <lineage>
        <taxon>Bacteria</taxon>
        <taxon>Pseudomonadati</taxon>
        <taxon>Pseudomonadota</taxon>
        <taxon>Betaproteobacteria</taxon>
        <taxon>Burkholderiales</taxon>
        <taxon>Burkholderiaceae</taxon>
        <taxon>Burkholderia</taxon>
        <taxon>pseudomallei group</taxon>
    </lineage>
</organism>
<dbReference type="Pfam" id="PF05939">
    <property type="entry name" value="Phage_min_tail"/>
    <property type="match status" value="1"/>
</dbReference>
<evidence type="ECO:0000313" key="1">
    <source>
        <dbReference type="EMBL" id="EET07931.1"/>
    </source>
</evidence>
<dbReference type="AlphaFoldDB" id="A0A0E1W6M1"/>
<sequence>MESAKRDCGMKDTFEWPSTVQGHGGDTTLRVRKAQFGDGYTQRAADGLNNRESTFNLRFVGNAAKISAIIDFLDRHAGAESFYWTPPLRARGLFVCEKYSEPIKNGAVYTMTAQFEETFSV</sequence>
<name>A0A0E1W6M1_BURPE</name>
<dbReference type="InterPro" id="IPR010265">
    <property type="entry name" value="Phage_lambda_TipM"/>
</dbReference>
<reference evidence="1" key="1">
    <citation type="submission" date="2009-05" db="EMBL/GenBank/DDBJ databases">
        <authorList>
            <person name="Harkins D.M."/>
            <person name="DeShazer D."/>
            <person name="Woods D.E."/>
            <person name="Brinkac L.M."/>
            <person name="Brown K.A."/>
            <person name="Hung G.C."/>
            <person name="Tuanyok A."/>
            <person name="Zhang B."/>
            <person name="Nierman W.C."/>
        </authorList>
    </citation>
    <scope>NUCLEOTIDE SEQUENCE [LARGE SCALE GENOMIC DNA]</scope>
    <source>
        <strain evidence="1">1710a</strain>
    </source>
</reference>
<dbReference type="HOGENOM" id="CLU_142717_0_0_4"/>
<gene>
    <name evidence="1" type="ORF">BURPS1710A_1933</name>
</gene>